<feature type="region of interest" description="Disordered" evidence="1">
    <location>
        <begin position="1"/>
        <end position="133"/>
    </location>
</feature>
<organism evidence="2 3">
    <name type="scientific">Dendrobium catenatum</name>
    <dbReference type="NCBI Taxonomy" id="906689"/>
    <lineage>
        <taxon>Eukaryota</taxon>
        <taxon>Viridiplantae</taxon>
        <taxon>Streptophyta</taxon>
        <taxon>Embryophyta</taxon>
        <taxon>Tracheophyta</taxon>
        <taxon>Spermatophyta</taxon>
        <taxon>Magnoliopsida</taxon>
        <taxon>Liliopsida</taxon>
        <taxon>Asparagales</taxon>
        <taxon>Orchidaceae</taxon>
        <taxon>Epidendroideae</taxon>
        <taxon>Malaxideae</taxon>
        <taxon>Dendrobiinae</taxon>
        <taxon>Dendrobium</taxon>
    </lineage>
</organism>
<gene>
    <name evidence="2" type="ORF">MA16_Dca026173</name>
</gene>
<evidence type="ECO:0000313" key="2">
    <source>
        <dbReference type="EMBL" id="PKU65293.1"/>
    </source>
</evidence>
<dbReference type="AlphaFoldDB" id="A0A2I0VPH6"/>
<evidence type="ECO:0000256" key="1">
    <source>
        <dbReference type="SAM" id="MobiDB-lite"/>
    </source>
</evidence>
<reference evidence="2 3" key="2">
    <citation type="journal article" date="2017" name="Nature">
        <title>The Apostasia genome and the evolution of orchids.</title>
        <authorList>
            <person name="Zhang G.Q."/>
            <person name="Liu K.W."/>
            <person name="Li Z."/>
            <person name="Lohaus R."/>
            <person name="Hsiao Y.Y."/>
            <person name="Niu S.C."/>
            <person name="Wang J.Y."/>
            <person name="Lin Y.C."/>
            <person name="Xu Q."/>
            <person name="Chen L.J."/>
            <person name="Yoshida K."/>
            <person name="Fujiwara S."/>
            <person name="Wang Z.W."/>
            <person name="Zhang Y.Q."/>
            <person name="Mitsuda N."/>
            <person name="Wang M."/>
            <person name="Liu G.H."/>
            <person name="Pecoraro L."/>
            <person name="Huang H.X."/>
            <person name="Xiao X.J."/>
            <person name="Lin M."/>
            <person name="Wu X.Y."/>
            <person name="Wu W.L."/>
            <person name="Chen Y.Y."/>
            <person name="Chang S.B."/>
            <person name="Sakamoto S."/>
            <person name="Ohme-Takagi M."/>
            <person name="Yagi M."/>
            <person name="Zeng S.J."/>
            <person name="Shen C.Y."/>
            <person name="Yeh C.M."/>
            <person name="Luo Y.B."/>
            <person name="Tsai W.C."/>
            <person name="Van de Peer Y."/>
            <person name="Liu Z.J."/>
        </authorList>
    </citation>
    <scope>NUCLEOTIDE SEQUENCE [LARGE SCALE GENOMIC DNA]</scope>
    <source>
        <tissue evidence="2">The whole plant</tissue>
    </source>
</reference>
<feature type="compositionally biased region" description="Basic and acidic residues" evidence="1">
    <location>
        <begin position="96"/>
        <end position="116"/>
    </location>
</feature>
<evidence type="ECO:0000313" key="3">
    <source>
        <dbReference type="Proteomes" id="UP000233837"/>
    </source>
</evidence>
<keyword evidence="3" id="KW-1185">Reference proteome</keyword>
<feature type="compositionally biased region" description="Polar residues" evidence="1">
    <location>
        <begin position="63"/>
        <end position="79"/>
    </location>
</feature>
<feature type="compositionally biased region" description="Basic and acidic residues" evidence="1">
    <location>
        <begin position="48"/>
        <end position="62"/>
    </location>
</feature>
<name>A0A2I0VPH6_9ASPA</name>
<dbReference type="Proteomes" id="UP000233837">
    <property type="component" value="Unassembled WGS sequence"/>
</dbReference>
<reference evidence="2 3" key="1">
    <citation type="journal article" date="2016" name="Sci. Rep.">
        <title>The Dendrobium catenatum Lindl. genome sequence provides insights into polysaccharide synthase, floral development and adaptive evolution.</title>
        <authorList>
            <person name="Zhang G.Q."/>
            <person name="Xu Q."/>
            <person name="Bian C."/>
            <person name="Tsai W.C."/>
            <person name="Yeh C.M."/>
            <person name="Liu K.W."/>
            <person name="Yoshida K."/>
            <person name="Zhang L.S."/>
            <person name="Chang S.B."/>
            <person name="Chen F."/>
            <person name="Shi Y."/>
            <person name="Su Y.Y."/>
            <person name="Zhang Y.Q."/>
            <person name="Chen L.J."/>
            <person name="Yin Y."/>
            <person name="Lin M."/>
            <person name="Huang H."/>
            <person name="Deng H."/>
            <person name="Wang Z.W."/>
            <person name="Zhu S.L."/>
            <person name="Zhao X."/>
            <person name="Deng C."/>
            <person name="Niu S.C."/>
            <person name="Huang J."/>
            <person name="Wang M."/>
            <person name="Liu G.H."/>
            <person name="Yang H.J."/>
            <person name="Xiao X.J."/>
            <person name="Hsiao Y.Y."/>
            <person name="Wu W.L."/>
            <person name="Chen Y.Y."/>
            <person name="Mitsuda N."/>
            <person name="Ohme-Takagi M."/>
            <person name="Luo Y.B."/>
            <person name="Van de Peer Y."/>
            <person name="Liu Z.J."/>
        </authorList>
    </citation>
    <scope>NUCLEOTIDE SEQUENCE [LARGE SCALE GENOMIC DNA]</scope>
    <source>
        <tissue evidence="2">The whole plant</tissue>
    </source>
</reference>
<accession>A0A2I0VPH6</accession>
<protein>
    <submittedName>
        <fullName evidence="2">Uncharacterized protein</fullName>
    </submittedName>
</protein>
<dbReference type="EMBL" id="KZ503363">
    <property type="protein sequence ID" value="PKU65293.1"/>
    <property type="molecule type" value="Genomic_DNA"/>
</dbReference>
<feature type="compositionally biased region" description="Basic and acidic residues" evidence="1">
    <location>
        <begin position="1"/>
        <end position="25"/>
    </location>
</feature>
<proteinExistence type="predicted"/>
<sequence>MADKERTTKSEIMRRMGRAVSDKVKAHILRKPTNDKGATRPRKKIQKRIRELYRPVKQHPEGRTSSLSNRGSKSRNTSRPIKGKVVQPKELVTVVTKEEPSTRKVQKQKERVEDAHVQPTQEVGRVTDPPTPVNDDTEMKVCEQYVPISPNHISGRSVDEILEELKASISRLRMMRLQKLKGGKPLS</sequence>